<name>A0A3B0ZUA7_9ZZZZ</name>
<reference evidence="1" key="1">
    <citation type="submission" date="2018-06" db="EMBL/GenBank/DDBJ databases">
        <authorList>
            <person name="Zhirakovskaya E."/>
        </authorList>
    </citation>
    <scope>NUCLEOTIDE SEQUENCE</scope>
</reference>
<organism evidence="1">
    <name type="scientific">hydrothermal vent metagenome</name>
    <dbReference type="NCBI Taxonomy" id="652676"/>
    <lineage>
        <taxon>unclassified sequences</taxon>
        <taxon>metagenomes</taxon>
        <taxon>ecological metagenomes</taxon>
    </lineage>
</organism>
<sequence length="249" mass="28061">MNQVSAVQTDTMIQSLFRSNHQLGVTARFASTISQLTETGALTAATQTALIEFGLNGLFQIKFETNKQVKKFGQRMGRDALGTLTCFEGCIDKICRKQDYMMFCLAYFTLILDVSDLTEEQIDETKDNLAIFSDIIDAWIANHIELKQFKEANELYKQDMLNKINELSGKVVTTSADIKTQHLEISQSLLLMLASRFPMLGLDVDQEEEILNSIENTIDTYGKLIEQQVNSNTDLTELLDDAADCIQFN</sequence>
<gene>
    <name evidence="1" type="ORF">MNBD_GAMMA23-1252</name>
</gene>
<protein>
    <submittedName>
        <fullName evidence="1">Uncharacterized protein</fullName>
    </submittedName>
</protein>
<evidence type="ECO:0000313" key="1">
    <source>
        <dbReference type="EMBL" id="VAW97068.1"/>
    </source>
</evidence>
<dbReference type="AlphaFoldDB" id="A0A3B0ZUA7"/>
<dbReference type="EMBL" id="UOFT01000055">
    <property type="protein sequence ID" value="VAW97068.1"/>
    <property type="molecule type" value="Genomic_DNA"/>
</dbReference>
<proteinExistence type="predicted"/>
<accession>A0A3B0ZUA7</accession>